<accession>A0AAV4F7H4</accession>
<evidence type="ECO:0008006" key="4">
    <source>
        <dbReference type="Google" id="ProtNLM"/>
    </source>
</evidence>
<dbReference type="EMBL" id="BMAT01000598">
    <property type="protein sequence ID" value="GFR69167.1"/>
    <property type="molecule type" value="Genomic_DNA"/>
</dbReference>
<sequence>MASFMNEAWLKASTPQNVKSGLQVSGIWSLNLTIFTVWTICHLPSRTNPLRYKKLKLHKKQSLGDIQRLNQKKEERRKRPAGREMVAASTPEMKQVKRSLFTPSKTIVKKLKTSRQLFEDGNDSDMDADIGDLPGSDSDSCEETLDFGSVAEVPLGSYYVLCEFAAAKSKFCYIGHVLKIEDEDGDLEVGFFRRSTKIKNKFIKSGQDDIASFPKANVLLVPKFQGTTKRTKEELIFNNDFGRFDVR</sequence>
<gene>
    <name evidence="2" type="ORF">ElyMa_000295700</name>
</gene>
<dbReference type="AlphaFoldDB" id="A0AAV4F7H4"/>
<proteinExistence type="predicted"/>
<evidence type="ECO:0000313" key="3">
    <source>
        <dbReference type="Proteomes" id="UP000762676"/>
    </source>
</evidence>
<feature type="region of interest" description="Disordered" evidence="1">
    <location>
        <begin position="66"/>
        <end position="89"/>
    </location>
</feature>
<comment type="caution">
    <text evidence="2">The sequence shown here is derived from an EMBL/GenBank/DDBJ whole genome shotgun (WGS) entry which is preliminary data.</text>
</comment>
<name>A0AAV4F7H4_9GAST</name>
<protein>
    <recommendedName>
        <fullName evidence="4">BAH domain-containing protein</fullName>
    </recommendedName>
</protein>
<organism evidence="2 3">
    <name type="scientific">Elysia marginata</name>
    <dbReference type="NCBI Taxonomy" id="1093978"/>
    <lineage>
        <taxon>Eukaryota</taxon>
        <taxon>Metazoa</taxon>
        <taxon>Spiralia</taxon>
        <taxon>Lophotrochozoa</taxon>
        <taxon>Mollusca</taxon>
        <taxon>Gastropoda</taxon>
        <taxon>Heterobranchia</taxon>
        <taxon>Euthyneura</taxon>
        <taxon>Panpulmonata</taxon>
        <taxon>Sacoglossa</taxon>
        <taxon>Placobranchoidea</taxon>
        <taxon>Plakobranchidae</taxon>
        <taxon>Elysia</taxon>
    </lineage>
</organism>
<evidence type="ECO:0000313" key="2">
    <source>
        <dbReference type="EMBL" id="GFR69167.1"/>
    </source>
</evidence>
<reference evidence="2 3" key="1">
    <citation type="journal article" date="2021" name="Elife">
        <title>Chloroplast acquisition without the gene transfer in kleptoplastic sea slugs, Plakobranchus ocellatus.</title>
        <authorList>
            <person name="Maeda T."/>
            <person name="Takahashi S."/>
            <person name="Yoshida T."/>
            <person name="Shimamura S."/>
            <person name="Takaki Y."/>
            <person name="Nagai Y."/>
            <person name="Toyoda A."/>
            <person name="Suzuki Y."/>
            <person name="Arimoto A."/>
            <person name="Ishii H."/>
            <person name="Satoh N."/>
            <person name="Nishiyama T."/>
            <person name="Hasebe M."/>
            <person name="Maruyama T."/>
            <person name="Minagawa J."/>
            <person name="Obokata J."/>
            <person name="Shigenobu S."/>
        </authorList>
    </citation>
    <scope>NUCLEOTIDE SEQUENCE [LARGE SCALE GENOMIC DNA]</scope>
</reference>
<evidence type="ECO:0000256" key="1">
    <source>
        <dbReference type="SAM" id="MobiDB-lite"/>
    </source>
</evidence>
<keyword evidence="3" id="KW-1185">Reference proteome</keyword>
<dbReference type="Proteomes" id="UP000762676">
    <property type="component" value="Unassembled WGS sequence"/>
</dbReference>